<dbReference type="InterPro" id="IPR045851">
    <property type="entry name" value="AMP-bd_C_sf"/>
</dbReference>
<dbReference type="InterPro" id="IPR000873">
    <property type="entry name" value="AMP-dep_synth/lig_dom"/>
</dbReference>
<dbReference type="Proteomes" id="UP000063699">
    <property type="component" value="Chromosome"/>
</dbReference>
<dbReference type="InterPro" id="IPR020806">
    <property type="entry name" value="PKS_PP-bd"/>
</dbReference>
<dbReference type="Pfam" id="PF00501">
    <property type="entry name" value="AMP-binding"/>
    <property type="match status" value="1"/>
</dbReference>
<dbReference type="CDD" id="cd12117">
    <property type="entry name" value="A_NRPS_Srf_like"/>
    <property type="match status" value="1"/>
</dbReference>
<dbReference type="InterPro" id="IPR010071">
    <property type="entry name" value="AA_adenyl_dom"/>
</dbReference>
<reference evidence="5 6" key="1">
    <citation type="submission" date="2015-07" db="EMBL/GenBank/DDBJ databases">
        <title>Genome sequencing of Kibdelosporangium phytohabitans.</title>
        <authorList>
            <person name="Qin S."/>
            <person name="Xing K."/>
        </authorList>
    </citation>
    <scope>NUCLEOTIDE SEQUENCE [LARGE SCALE GENOMIC DNA]</scope>
    <source>
        <strain evidence="5 6">KLBMP1111</strain>
    </source>
</reference>
<evidence type="ECO:0000313" key="6">
    <source>
        <dbReference type="Proteomes" id="UP000063699"/>
    </source>
</evidence>
<keyword evidence="3" id="KW-0597">Phosphoprotein</keyword>
<organism evidence="5 6">
    <name type="scientific">Kibdelosporangium phytohabitans</name>
    <dbReference type="NCBI Taxonomy" id="860235"/>
    <lineage>
        <taxon>Bacteria</taxon>
        <taxon>Bacillati</taxon>
        <taxon>Actinomycetota</taxon>
        <taxon>Actinomycetes</taxon>
        <taxon>Pseudonocardiales</taxon>
        <taxon>Pseudonocardiaceae</taxon>
        <taxon>Kibdelosporangium</taxon>
    </lineage>
</organism>
<dbReference type="GO" id="GO:0043041">
    <property type="term" value="P:amino acid activation for nonribosomal peptide biosynthetic process"/>
    <property type="evidence" value="ECO:0007669"/>
    <property type="project" value="TreeGrafter"/>
</dbReference>
<dbReference type="KEGG" id="kphy:AOZ06_31135"/>
<dbReference type="NCBIfam" id="TIGR01733">
    <property type="entry name" value="AA-adenyl-dom"/>
    <property type="match status" value="1"/>
</dbReference>
<dbReference type="SMART" id="SM00823">
    <property type="entry name" value="PKS_PP"/>
    <property type="match status" value="1"/>
</dbReference>
<dbReference type="InterPro" id="IPR025110">
    <property type="entry name" value="AMP-bd_C"/>
</dbReference>
<name>A0A0N9I7L8_9PSEU</name>
<dbReference type="SUPFAM" id="SSF47336">
    <property type="entry name" value="ACP-like"/>
    <property type="match status" value="1"/>
</dbReference>
<keyword evidence="6" id="KW-1185">Reference proteome</keyword>
<dbReference type="PANTHER" id="PTHR45527">
    <property type="entry name" value="NONRIBOSOMAL PEPTIDE SYNTHETASE"/>
    <property type="match status" value="1"/>
</dbReference>
<evidence type="ECO:0000256" key="3">
    <source>
        <dbReference type="ARBA" id="ARBA00022553"/>
    </source>
</evidence>
<dbReference type="Gene3D" id="3.40.50.980">
    <property type="match status" value="2"/>
</dbReference>
<dbReference type="FunFam" id="3.40.50.980:FF:000001">
    <property type="entry name" value="Non-ribosomal peptide synthetase"/>
    <property type="match status" value="1"/>
</dbReference>
<dbReference type="STRING" id="860235.AOZ06_31135"/>
<comment type="cofactor">
    <cofactor evidence="1">
        <name>pantetheine 4'-phosphate</name>
        <dbReference type="ChEBI" id="CHEBI:47942"/>
    </cofactor>
</comment>
<evidence type="ECO:0000256" key="1">
    <source>
        <dbReference type="ARBA" id="ARBA00001957"/>
    </source>
</evidence>
<accession>A0A0N9I7L8</accession>
<dbReference type="EMBL" id="CP012752">
    <property type="protein sequence ID" value="ALG10752.1"/>
    <property type="molecule type" value="Genomic_DNA"/>
</dbReference>
<dbReference type="Pfam" id="PF00550">
    <property type="entry name" value="PP-binding"/>
    <property type="match status" value="1"/>
</dbReference>
<feature type="domain" description="Carrier" evidence="4">
    <location>
        <begin position="503"/>
        <end position="578"/>
    </location>
</feature>
<dbReference type="InterPro" id="IPR029058">
    <property type="entry name" value="AB_hydrolase_fold"/>
</dbReference>
<protein>
    <submittedName>
        <fullName evidence="5">Thioester reductase</fullName>
    </submittedName>
</protein>
<dbReference type="InterPro" id="IPR009081">
    <property type="entry name" value="PP-bd_ACP"/>
</dbReference>
<dbReference type="AlphaFoldDB" id="A0A0N9I7L8"/>
<evidence type="ECO:0000313" key="5">
    <source>
        <dbReference type="EMBL" id="ALG10752.1"/>
    </source>
</evidence>
<sequence>MDFPSVHSQFAAQAARTPDAVAVTCGQDELTYRELNARANQLAHRLRRYGAGPETPVAVLMERSAHLVVALLAVLKTGGFYMPLHSAYPRERMQKIMDHAGRPVLLVDREAKQLPGARLLIEADAERAYAEMPGTDPVVPVSPDNTAYVMHTSGSTGEPVGVAVRHEGVLGMIEDSCWGDGGFDRVLAIAPPAFSVSVYELWVPLLRGGQVILAPPGEFDAHFLRQVVTEHRVTGLHLTAGLFRLLAEESPDCLNGVRQVLTGGDVISAAAVRRVMDACPGLVVRAMYGATELSVFVTTAPVARPESGDGIPLGRPMTGVELYVLDGNRDRVPDGAVGELYVGGRRLARGYFGRPDLTADRFVGNPFAGEGERMYRTGDLVRLTGDGQIDFVSRINDQIKIRGFRVEPLEVEHVLAARPGVAHVAVVAREAGSGDKHLVAYVVPEPSGVDIAELRAHAKAHLPDYMVPSAFVAVGALPLTPNGKIDRRALPEPTFDQAAAYEPAVNERQEMLCALFAEVLEVGRVGIDDSFFDLGGQSMLAARVAARIEKGTGVRTTVGDVLNAPTVRELDTWLAKSVPVATK</sequence>
<dbReference type="FunFam" id="2.30.38.10:FF:000001">
    <property type="entry name" value="Non-ribosomal peptide synthetase PvdI"/>
    <property type="match status" value="1"/>
</dbReference>
<evidence type="ECO:0000256" key="2">
    <source>
        <dbReference type="ARBA" id="ARBA00022450"/>
    </source>
</evidence>
<dbReference type="RefSeq" id="WP_054292655.1">
    <property type="nucleotide sequence ID" value="NZ_CP012752.1"/>
</dbReference>
<dbReference type="SUPFAM" id="SSF56801">
    <property type="entry name" value="Acetyl-CoA synthetase-like"/>
    <property type="match status" value="1"/>
</dbReference>
<gene>
    <name evidence="5" type="ORF">AOZ06_31135</name>
</gene>
<dbReference type="FunFam" id="3.30.300.30:FF:000010">
    <property type="entry name" value="Enterobactin synthetase component F"/>
    <property type="match status" value="1"/>
</dbReference>
<dbReference type="Pfam" id="PF13193">
    <property type="entry name" value="AMP-binding_C"/>
    <property type="match status" value="1"/>
</dbReference>
<dbReference type="GO" id="GO:0005737">
    <property type="term" value="C:cytoplasm"/>
    <property type="evidence" value="ECO:0007669"/>
    <property type="project" value="TreeGrafter"/>
</dbReference>
<dbReference type="Gene3D" id="3.40.50.1820">
    <property type="entry name" value="alpha/beta hydrolase"/>
    <property type="match status" value="1"/>
</dbReference>
<evidence type="ECO:0000259" key="4">
    <source>
        <dbReference type="PROSITE" id="PS50075"/>
    </source>
</evidence>
<dbReference type="OrthoDB" id="3243414at2"/>
<dbReference type="GO" id="GO:0031177">
    <property type="term" value="F:phosphopantetheine binding"/>
    <property type="evidence" value="ECO:0007669"/>
    <property type="project" value="InterPro"/>
</dbReference>
<dbReference type="Gene3D" id="2.30.38.10">
    <property type="entry name" value="Luciferase, Domain 3"/>
    <property type="match status" value="1"/>
</dbReference>
<dbReference type="PROSITE" id="PS50075">
    <property type="entry name" value="CARRIER"/>
    <property type="match status" value="1"/>
</dbReference>
<dbReference type="Gene3D" id="3.30.300.30">
    <property type="match status" value="1"/>
</dbReference>
<dbReference type="GO" id="GO:0044550">
    <property type="term" value="P:secondary metabolite biosynthetic process"/>
    <property type="evidence" value="ECO:0007669"/>
    <property type="project" value="TreeGrafter"/>
</dbReference>
<keyword evidence="2" id="KW-0596">Phosphopantetheine</keyword>
<dbReference type="PANTHER" id="PTHR45527:SF1">
    <property type="entry name" value="FATTY ACID SYNTHASE"/>
    <property type="match status" value="1"/>
</dbReference>
<dbReference type="InterPro" id="IPR036736">
    <property type="entry name" value="ACP-like_sf"/>
</dbReference>
<proteinExistence type="predicted"/>